<feature type="domain" description="AAA+ ATPase" evidence="2">
    <location>
        <begin position="75"/>
        <end position="239"/>
    </location>
</feature>
<name>A0A4U1JNV3_RHOCA</name>
<sequence length="347" mass="37980">MQRQRQDREADVNQFTPTLPNASDPIATAAVPQTDPATARMTITRELPWGDARTPLFEDEELRSLLDRAEIYLREGIAIHFRGPAGVGKTTLALHLAQRFARPVTFFVGNDWLGRADIFGRDLGETVSTVQDHYISSVRRAERKSRIDWQEAPLARAMRDGHILVYDEFSRSRPEANAALLSVIEEGVLPLSDPAAGRSHIVAHPEFRVILTSNPRDYVGVQAVPDALLDRMITFSLDGMSFETEVGIVATAARTAPEDARAICALIHLLRAEKPGTMEISMRSGIMIARLARAAGVAPDPADPVFVQICADVLGTRMRGSDIDDVMAMLLRRASDPAPVAAAGEAR</sequence>
<dbReference type="SUPFAM" id="SSF52540">
    <property type="entry name" value="P-loop containing nucleoside triphosphate hydrolases"/>
    <property type="match status" value="1"/>
</dbReference>
<dbReference type="Gene3D" id="3.40.50.300">
    <property type="entry name" value="P-loop containing nucleotide triphosphate hydrolases"/>
    <property type="match status" value="1"/>
</dbReference>
<dbReference type="SMART" id="SM00382">
    <property type="entry name" value="AAA"/>
    <property type="match status" value="1"/>
</dbReference>
<reference evidence="3 4" key="1">
    <citation type="submission" date="2019-04" db="EMBL/GenBank/DDBJ databases">
        <title>Draft Whole-Genome sequence of the purple photosynthetic bacterium Rhodobacter capsulatus SP108 with an indigenous class A beta-lactamase.</title>
        <authorList>
            <person name="Robertson S."/>
            <person name="Meyer T.E."/>
            <person name="Kyndt J.A."/>
        </authorList>
    </citation>
    <scope>NUCLEOTIDE SEQUENCE [LARGE SCALE GENOMIC DNA]</scope>
    <source>
        <strain evidence="3 4">SP108</strain>
    </source>
</reference>
<dbReference type="InterPro" id="IPR050764">
    <property type="entry name" value="CbbQ/NirQ/NorQ/GpvN"/>
</dbReference>
<dbReference type="CDD" id="cd00009">
    <property type="entry name" value="AAA"/>
    <property type="match status" value="1"/>
</dbReference>
<dbReference type="InterPro" id="IPR003593">
    <property type="entry name" value="AAA+_ATPase"/>
</dbReference>
<gene>
    <name evidence="3" type="ORF">FBT96_14190</name>
</gene>
<protein>
    <submittedName>
        <fullName evidence="3">AAA family ATPase</fullName>
    </submittedName>
</protein>
<dbReference type="GO" id="GO:0016887">
    <property type="term" value="F:ATP hydrolysis activity"/>
    <property type="evidence" value="ECO:0007669"/>
    <property type="project" value="InterPro"/>
</dbReference>
<dbReference type="OrthoDB" id="9808317at2"/>
<proteinExistence type="predicted"/>
<dbReference type="RefSeq" id="WP_136907760.1">
    <property type="nucleotide sequence ID" value="NZ_SWJZ01000062.1"/>
</dbReference>
<feature type="compositionally biased region" description="Basic and acidic residues" evidence="1">
    <location>
        <begin position="1"/>
        <end position="11"/>
    </location>
</feature>
<dbReference type="PANTHER" id="PTHR42759:SF1">
    <property type="entry name" value="MAGNESIUM-CHELATASE SUBUNIT CHLD"/>
    <property type="match status" value="1"/>
</dbReference>
<feature type="region of interest" description="Disordered" evidence="1">
    <location>
        <begin position="1"/>
        <end position="28"/>
    </location>
</feature>
<dbReference type="Proteomes" id="UP000310597">
    <property type="component" value="Unassembled WGS sequence"/>
</dbReference>
<dbReference type="PANTHER" id="PTHR42759">
    <property type="entry name" value="MOXR FAMILY PROTEIN"/>
    <property type="match status" value="1"/>
</dbReference>
<evidence type="ECO:0000313" key="3">
    <source>
        <dbReference type="EMBL" id="TKD17471.1"/>
    </source>
</evidence>
<evidence type="ECO:0000256" key="1">
    <source>
        <dbReference type="SAM" id="MobiDB-lite"/>
    </source>
</evidence>
<dbReference type="EMBL" id="SWJZ01000062">
    <property type="protein sequence ID" value="TKD17471.1"/>
    <property type="molecule type" value="Genomic_DNA"/>
</dbReference>
<dbReference type="InterPro" id="IPR027417">
    <property type="entry name" value="P-loop_NTPase"/>
</dbReference>
<accession>A0A4U1JNV3</accession>
<evidence type="ECO:0000259" key="2">
    <source>
        <dbReference type="SMART" id="SM00382"/>
    </source>
</evidence>
<organism evidence="3 4">
    <name type="scientific">Rhodobacter capsulatus</name>
    <name type="common">Rhodopseudomonas capsulata</name>
    <dbReference type="NCBI Taxonomy" id="1061"/>
    <lineage>
        <taxon>Bacteria</taxon>
        <taxon>Pseudomonadati</taxon>
        <taxon>Pseudomonadota</taxon>
        <taxon>Alphaproteobacteria</taxon>
        <taxon>Rhodobacterales</taxon>
        <taxon>Rhodobacter group</taxon>
        <taxon>Rhodobacter</taxon>
    </lineage>
</organism>
<comment type="caution">
    <text evidence="3">The sequence shown here is derived from an EMBL/GenBank/DDBJ whole genome shotgun (WGS) entry which is preliminary data.</text>
</comment>
<evidence type="ECO:0000313" key="4">
    <source>
        <dbReference type="Proteomes" id="UP000310597"/>
    </source>
</evidence>
<dbReference type="GO" id="GO:0005524">
    <property type="term" value="F:ATP binding"/>
    <property type="evidence" value="ECO:0007669"/>
    <property type="project" value="InterPro"/>
</dbReference>
<dbReference type="AlphaFoldDB" id="A0A4U1JNV3"/>
<dbReference type="Pfam" id="PF07728">
    <property type="entry name" value="AAA_5"/>
    <property type="match status" value="1"/>
</dbReference>
<dbReference type="InterPro" id="IPR011704">
    <property type="entry name" value="ATPase_dyneun-rel_AAA"/>
</dbReference>